<evidence type="ECO:0000313" key="1">
    <source>
        <dbReference type="EMBL" id="MBA0085474.1"/>
    </source>
</evidence>
<dbReference type="EMBL" id="JACDQQ010001043">
    <property type="protein sequence ID" value="MBA0085474.1"/>
    <property type="molecule type" value="Genomic_DNA"/>
</dbReference>
<name>A0A7V8NQ46_9BACT</name>
<evidence type="ECO:0000313" key="2">
    <source>
        <dbReference type="Proteomes" id="UP000567293"/>
    </source>
</evidence>
<dbReference type="Proteomes" id="UP000567293">
    <property type="component" value="Unassembled WGS sequence"/>
</dbReference>
<organism evidence="1 2">
    <name type="scientific">Candidatus Acidiferrum panamense</name>
    <dbReference type="NCBI Taxonomy" id="2741543"/>
    <lineage>
        <taxon>Bacteria</taxon>
        <taxon>Pseudomonadati</taxon>
        <taxon>Acidobacteriota</taxon>
        <taxon>Terriglobia</taxon>
        <taxon>Candidatus Acidiferrales</taxon>
        <taxon>Candidatus Acidiferrum</taxon>
    </lineage>
</organism>
<dbReference type="AlphaFoldDB" id="A0A7V8NQ46"/>
<keyword evidence="2" id="KW-1185">Reference proteome</keyword>
<gene>
    <name evidence="1" type="ORF">HRJ53_10795</name>
</gene>
<reference evidence="1" key="1">
    <citation type="submission" date="2020-06" db="EMBL/GenBank/DDBJ databases">
        <title>Legume-microbial interactions unlock mineral nutrients during tropical forest succession.</title>
        <authorList>
            <person name="Epihov D.Z."/>
        </authorList>
    </citation>
    <scope>NUCLEOTIDE SEQUENCE [LARGE SCALE GENOMIC DNA]</scope>
    <source>
        <strain evidence="1">Pan2503</strain>
    </source>
</reference>
<proteinExistence type="predicted"/>
<comment type="caution">
    <text evidence="1">The sequence shown here is derived from an EMBL/GenBank/DDBJ whole genome shotgun (WGS) entry which is preliminary data.</text>
</comment>
<accession>A0A7V8NQ46</accession>
<sequence length="183" mass="20658">MVRLDVLAEGKRGGTSLLDEVRTFHDACLRGDYYDSFDVNSKNYMDTSKGTDAFMAEFEGLIEKCIRASAKGPLSPVREAFELLFALLRRLDRDPDSVVFFADEGGSWQVGVDWRAALPAYFRCLADATPAEHFAREVDRAIADFADYDRPKHLATARRVAHADQRVALQSLPAREQRRSRRA</sequence>
<protein>
    <submittedName>
        <fullName evidence="1">Uncharacterized protein</fullName>
    </submittedName>
</protein>